<protein>
    <submittedName>
        <fullName evidence="5">AAA family ATPase</fullName>
    </submittedName>
</protein>
<feature type="domain" description="Protein kinase" evidence="3">
    <location>
        <begin position="27"/>
        <end position="298"/>
    </location>
</feature>
<feature type="domain" description="GGDEF" evidence="4">
    <location>
        <begin position="1584"/>
        <end position="1724"/>
    </location>
</feature>
<feature type="coiled-coil region" evidence="2">
    <location>
        <begin position="1529"/>
        <end position="1556"/>
    </location>
</feature>
<dbReference type="PANTHER" id="PTHR43642">
    <property type="entry name" value="HYBRID SIGNAL TRANSDUCTION HISTIDINE KINASE G"/>
    <property type="match status" value="1"/>
</dbReference>
<dbReference type="SUPFAM" id="SSF56112">
    <property type="entry name" value="Protein kinase-like (PK-like)"/>
    <property type="match status" value="1"/>
</dbReference>
<dbReference type="SUPFAM" id="SSF48452">
    <property type="entry name" value="TPR-like"/>
    <property type="match status" value="1"/>
</dbReference>
<dbReference type="Pfam" id="PF13191">
    <property type="entry name" value="AAA_16"/>
    <property type="match status" value="1"/>
</dbReference>
<dbReference type="Proteomes" id="UP001501353">
    <property type="component" value="Unassembled WGS sequence"/>
</dbReference>
<dbReference type="PANTHER" id="PTHR43642:SF1">
    <property type="entry name" value="HYBRID SIGNAL TRANSDUCTION HISTIDINE KINASE G"/>
    <property type="match status" value="1"/>
</dbReference>
<dbReference type="Pfam" id="PF01590">
    <property type="entry name" value="GAF"/>
    <property type="match status" value="1"/>
</dbReference>
<keyword evidence="2" id="KW-0175">Coiled coil</keyword>
<keyword evidence="6" id="KW-1185">Reference proteome</keyword>
<dbReference type="Gene3D" id="1.10.510.10">
    <property type="entry name" value="Transferase(Phosphotransferase) domain 1"/>
    <property type="match status" value="1"/>
</dbReference>
<comment type="subcellular location">
    <subcellularLocation>
        <location evidence="1">Membrane</location>
        <topology evidence="1">Single-pass membrane protein</topology>
    </subcellularLocation>
</comment>
<dbReference type="InterPro" id="IPR003018">
    <property type="entry name" value="GAF"/>
</dbReference>
<evidence type="ECO:0000259" key="4">
    <source>
        <dbReference type="PROSITE" id="PS50887"/>
    </source>
</evidence>
<evidence type="ECO:0000259" key="3">
    <source>
        <dbReference type="PROSITE" id="PS50011"/>
    </source>
</evidence>
<name>A0ABP7STC7_9BURK</name>
<dbReference type="SUPFAM" id="SSF52540">
    <property type="entry name" value="P-loop containing nucleoside triphosphate hydrolases"/>
    <property type="match status" value="1"/>
</dbReference>
<dbReference type="NCBIfam" id="TIGR00254">
    <property type="entry name" value="GGDEF"/>
    <property type="match status" value="1"/>
</dbReference>
<dbReference type="Gene3D" id="3.30.450.40">
    <property type="match status" value="1"/>
</dbReference>
<evidence type="ECO:0000313" key="5">
    <source>
        <dbReference type="EMBL" id="GAA4015910.1"/>
    </source>
</evidence>
<dbReference type="InterPro" id="IPR029016">
    <property type="entry name" value="GAF-like_dom_sf"/>
</dbReference>
<proteinExistence type="predicted"/>
<dbReference type="InterPro" id="IPR000719">
    <property type="entry name" value="Prot_kinase_dom"/>
</dbReference>
<dbReference type="SMART" id="SM00065">
    <property type="entry name" value="GAF"/>
    <property type="match status" value="1"/>
</dbReference>
<evidence type="ECO:0000256" key="2">
    <source>
        <dbReference type="SAM" id="Coils"/>
    </source>
</evidence>
<comment type="caution">
    <text evidence="5">The sequence shown here is derived from an EMBL/GenBank/DDBJ whole genome shotgun (WGS) entry which is preliminary data.</text>
</comment>
<dbReference type="Pfam" id="PF00069">
    <property type="entry name" value="Pkinase"/>
    <property type="match status" value="1"/>
</dbReference>
<dbReference type="CDD" id="cd14014">
    <property type="entry name" value="STKc_PknB_like"/>
    <property type="match status" value="1"/>
</dbReference>
<dbReference type="SMART" id="SM00267">
    <property type="entry name" value="GGDEF"/>
    <property type="match status" value="1"/>
</dbReference>
<dbReference type="InterPro" id="IPR027417">
    <property type="entry name" value="P-loop_NTPase"/>
</dbReference>
<organism evidence="5 6">
    <name type="scientific">Actimicrobium antarcticum</name>
    <dbReference type="NCBI Taxonomy" id="1051899"/>
    <lineage>
        <taxon>Bacteria</taxon>
        <taxon>Pseudomonadati</taxon>
        <taxon>Pseudomonadota</taxon>
        <taxon>Betaproteobacteria</taxon>
        <taxon>Burkholderiales</taxon>
        <taxon>Oxalobacteraceae</taxon>
        <taxon>Actimicrobium</taxon>
    </lineage>
</organism>
<gene>
    <name evidence="5" type="ORF">GCM10022212_08640</name>
</gene>
<dbReference type="SUPFAM" id="SSF55073">
    <property type="entry name" value="Nucleotide cyclase"/>
    <property type="match status" value="1"/>
</dbReference>
<reference evidence="6" key="1">
    <citation type="journal article" date="2019" name="Int. J. Syst. Evol. Microbiol.">
        <title>The Global Catalogue of Microorganisms (GCM) 10K type strain sequencing project: providing services to taxonomists for standard genome sequencing and annotation.</title>
        <authorList>
            <consortium name="The Broad Institute Genomics Platform"/>
            <consortium name="The Broad Institute Genome Sequencing Center for Infectious Disease"/>
            <person name="Wu L."/>
            <person name="Ma J."/>
        </authorList>
    </citation>
    <scope>NUCLEOTIDE SEQUENCE [LARGE SCALE GENOMIC DNA]</scope>
    <source>
        <strain evidence="6">JCM 16673</strain>
    </source>
</reference>
<dbReference type="InterPro" id="IPR000160">
    <property type="entry name" value="GGDEF_dom"/>
</dbReference>
<dbReference type="Gene3D" id="3.40.50.300">
    <property type="entry name" value="P-loop containing nucleotide triphosphate hydrolases"/>
    <property type="match status" value="1"/>
</dbReference>
<dbReference type="Gene3D" id="3.30.200.20">
    <property type="entry name" value="Phosphorylase Kinase, domain 1"/>
    <property type="match status" value="1"/>
</dbReference>
<dbReference type="PROSITE" id="PS50887">
    <property type="entry name" value="GGDEF"/>
    <property type="match status" value="1"/>
</dbReference>
<dbReference type="InterPro" id="IPR011009">
    <property type="entry name" value="Kinase-like_dom_sf"/>
</dbReference>
<dbReference type="EMBL" id="BAAAZE010000005">
    <property type="protein sequence ID" value="GAA4015910.1"/>
    <property type="molecule type" value="Genomic_DNA"/>
</dbReference>
<dbReference type="InterPro" id="IPR053159">
    <property type="entry name" value="Hybrid_Histidine_Kinase"/>
</dbReference>
<dbReference type="InterPro" id="IPR041664">
    <property type="entry name" value="AAA_16"/>
</dbReference>
<dbReference type="InterPro" id="IPR043128">
    <property type="entry name" value="Rev_trsase/Diguanyl_cyclase"/>
</dbReference>
<dbReference type="Gene3D" id="3.30.70.270">
    <property type="match status" value="1"/>
</dbReference>
<dbReference type="CDD" id="cd01949">
    <property type="entry name" value="GGDEF"/>
    <property type="match status" value="1"/>
</dbReference>
<dbReference type="PROSITE" id="PS50011">
    <property type="entry name" value="PROTEIN_KINASE_DOM"/>
    <property type="match status" value="1"/>
</dbReference>
<sequence>MCAIDISPGVNTRKSVTGKDVGELHDYETTEQLHNSARSRVYRAISSQNSAPVIVKILNKQCPSPQEIARFKREYAIARGFTTAGIVRPLALQQQAGYWTMLHEDIGGQSLDKVLLGYKASHPSDTRTALPLVDFFEIALQLCDVLDVVHGHNVIHKDINPANLVWNGKVARLQLIDFGISCELGQETQGLINPATLEGSLHYMAPEQTGRMNRIVDYRADFYALGATFYELLTGQPPFPVADAMELVHCHIARIPDWSVPALANLPGPLLAIVQRLLEKNAEQRYQSLHGLKSDLALCRAISLEPDRRRAPSAGLSDHRGKFVIPQKLVGRESEVDALMAAFERTSNGPSEMLLVAGYSGIGKSAVVNEVHKPMAARRGCFVAGKFDQYRRDVPYASLIEAFRELIRQLLGEPDQQVRQWADKLRASLGASIGAMVELLPELALIVGPTESVAELPPVESRNRLHRVFQQFVQVFSSAAHPLVLFLDDLQWADAPTLKMIDLFVREPDDRYLLVIGAYRDNEVAAGHPLMALCEQLRKAEVRLSTITLAELTEQQVAQLLAETLHVTTDACAPLTRLCYQKTRGNPFFLGQFLSAIHDAGHLQYRHAQNDWQWDLVALNNADYTDNVVHLMLAKIQRLPPQTRHLLQLAACVGNRVALETLAIATAMTPYQTQQALWPALQAGLIHPLDQHYKYLAEDEADAIDRPTEAQATSRIAYRFLHDRVQQAAYAVESASQRQANHLHIGRLLVQHATPETRELQLFAIAEQLNAGRALISLPAERLQLARMNLCAGIKARSSAAFQAALHHMRIGIDLLPDDAWQQHAELSLALHLGAAEAAYLCGEFAAADAMYPTVLAHCTTPLQQIRCITIQAQQYQLQGRLPDAIAILRNGLHLLQIDISDDPDILKTGIPVILAETRQLRAGRSMDDLLLADDMQDPTALATMQMMRGLWLASYYAGQQDLSVLMVLSMTRLSLQKGTGDFSAMAYVAYAFFIAYSDHDPHSHDIGAMALELANRRTDLHARSQTCLMFGAMINHWNRPLRSCDSLYDEAFQWALDGGDFVQVGVVAAVRATDRLIMGHYLPDLLESTERDLVQMRSNGQIDMVDCIIAGAVQPIKCLMGLTSSNSSNSSSSYDDDAFNEARFLATYGSSRLYQAYFYQGKIRNAYLFDSADAEALADHHGTVIQILRGQAKTPDTTFYAALIWMRLLRRNPQRADAHGLRARFDTLQAGLAGWVGQGNHDLAARHLLTLAELARHEHDVPLAMRHYREAIDTARATGYINIQALASEHYGEFWRDQGQHRLAGVFLQDAVALYRQWGADGKAAQLIALHADLQETASERPTSISLAGSIGGGAINAALDLASILKAALALTHETGLRNVLQRLIGIVRENSGAQVARLLLHSEGAWYLEADITSDIVSVLQARPLSLDAEHDPQFPLSLLRYAVRTGDVVIDDDIAISPRFATDPYVRAHRPRSVLCLPIKQSDQVVGMLYLENNLADATFTSERVEFLRLLGAQAMISIAHARLYDSLEQRVAERTAELEDANRKLATLSATDGLTGLANRRQFDVILDSELARARRTGETLVVMMIDVDHFKQYNDCYGHQAGDESLKIIARVLQAATRRTSDLAARYGGEEFSIVMANTDATAALQLADAMRMAIEELAIPHERSGIGKVTISAGVAVRSPDRSSGAHSDASSLLRVADDALYRAKDSGRNCVVMAYV</sequence>
<accession>A0ABP7STC7</accession>
<dbReference type="Pfam" id="PF00990">
    <property type="entry name" value="GGDEF"/>
    <property type="match status" value="1"/>
</dbReference>
<dbReference type="InterPro" id="IPR011990">
    <property type="entry name" value="TPR-like_helical_dom_sf"/>
</dbReference>
<dbReference type="SUPFAM" id="SSF55781">
    <property type="entry name" value="GAF domain-like"/>
    <property type="match status" value="1"/>
</dbReference>
<evidence type="ECO:0000256" key="1">
    <source>
        <dbReference type="ARBA" id="ARBA00004167"/>
    </source>
</evidence>
<dbReference type="InterPro" id="IPR029787">
    <property type="entry name" value="Nucleotide_cyclase"/>
</dbReference>
<evidence type="ECO:0000313" key="6">
    <source>
        <dbReference type="Proteomes" id="UP001501353"/>
    </source>
</evidence>